<dbReference type="ExpressionAtlas" id="A0A2K3DY91">
    <property type="expression patterns" value="baseline"/>
</dbReference>
<keyword evidence="3" id="KW-1185">Reference proteome</keyword>
<dbReference type="GeneID" id="66052935"/>
<accession>A0A2K3DY91</accession>
<name>A0A2K3DY91_CHLRE</name>
<feature type="region of interest" description="Disordered" evidence="1">
    <location>
        <begin position="1"/>
        <end position="49"/>
    </location>
</feature>
<dbReference type="OrthoDB" id="10631057at2759"/>
<feature type="compositionally biased region" description="Basic and acidic residues" evidence="1">
    <location>
        <begin position="37"/>
        <end position="49"/>
    </location>
</feature>
<dbReference type="RefSeq" id="XP_042926288.1">
    <property type="nucleotide sequence ID" value="XM_043061159.1"/>
</dbReference>
<feature type="compositionally biased region" description="Low complexity" evidence="1">
    <location>
        <begin position="124"/>
        <end position="143"/>
    </location>
</feature>
<sequence>MAGLLKQGSPSLASRQHRAQHSPLSMQRPPPTLRRAPRAESAHSTDCCHSDLSQRARDLTSITTNTASACAAEVALAANRRLLLLALVSSGVTVTPPVCPTRAAAQPALPSAPQTSGPNSNFQPSIAPSPSSSSGWSPGDGMSLQAARQATAAALRALEAAYRALVEEQSCIAVEGPGPDCLPGAGSGGPGEANGGGGRGAVGQGALRLVESLVAASKTLQVSLPVVGADIAYAGAPAKRRRGVLGLLDAAERAARAGGGLAVDTADLEFLELVEEATTSAMLQLRLLQRAAEGVAAAGGGGGGGEAGAWVAAAPRLTELTYASLRKARAVLVLEAR</sequence>
<dbReference type="PaxDb" id="3055-EDP04357"/>
<reference evidence="2 3" key="1">
    <citation type="journal article" date="2007" name="Science">
        <title>The Chlamydomonas genome reveals the evolution of key animal and plant functions.</title>
        <authorList>
            <person name="Merchant S.S."/>
            <person name="Prochnik S.E."/>
            <person name="Vallon O."/>
            <person name="Harris E.H."/>
            <person name="Karpowicz S.J."/>
            <person name="Witman G.B."/>
            <person name="Terry A."/>
            <person name="Salamov A."/>
            <person name="Fritz-Laylin L.K."/>
            <person name="Marechal-Drouard L."/>
            <person name="Marshall W.F."/>
            <person name="Qu L.H."/>
            <person name="Nelson D.R."/>
            <person name="Sanderfoot A.A."/>
            <person name="Spalding M.H."/>
            <person name="Kapitonov V.V."/>
            <person name="Ren Q."/>
            <person name="Ferris P."/>
            <person name="Lindquist E."/>
            <person name="Shapiro H."/>
            <person name="Lucas S.M."/>
            <person name="Grimwood J."/>
            <person name="Schmutz J."/>
            <person name="Cardol P."/>
            <person name="Cerutti H."/>
            <person name="Chanfreau G."/>
            <person name="Chen C.L."/>
            <person name="Cognat V."/>
            <person name="Croft M.T."/>
            <person name="Dent R."/>
            <person name="Dutcher S."/>
            <person name="Fernandez E."/>
            <person name="Fukuzawa H."/>
            <person name="Gonzalez-Ballester D."/>
            <person name="Gonzalez-Halphen D."/>
            <person name="Hallmann A."/>
            <person name="Hanikenne M."/>
            <person name="Hippler M."/>
            <person name="Inwood W."/>
            <person name="Jabbari K."/>
            <person name="Kalanon M."/>
            <person name="Kuras R."/>
            <person name="Lefebvre P.A."/>
            <person name="Lemaire S.D."/>
            <person name="Lobanov A.V."/>
            <person name="Lohr M."/>
            <person name="Manuell A."/>
            <person name="Meier I."/>
            <person name="Mets L."/>
            <person name="Mittag M."/>
            <person name="Mittelmeier T."/>
            <person name="Moroney J.V."/>
            <person name="Moseley J."/>
            <person name="Napoli C."/>
            <person name="Nedelcu A.M."/>
            <person name="Niyogi K."/>
            <person name="Novoselov S.V."/>
            <person name="Paulsen I.T."/>
            <person name="Pazour G."/>
            <person name="Purton S."/>
            <person name="Ral J.P."/>
            <person name="Riano-Pachon D.M."/>
            <person name="Riekhof W."/>
            <person name="Rymarquis L."/>
            <person name="Schroda M."/>
            <person name="Stern D."/>
            <person name="Umen J."/>
            <person name="Willows R."/>
            <person name="Wilson N."/>
            <person name="Zimmer S.L."/>
            <person name="Allmer J."/>
            <person name="Balk J."/>
            <person name="Bisova K."/>
            <person name="Chen C.J."/>
            <person name="Elias M."/>
            <person name="Gendler K."/>
            <person name="Hauser C."/>
            <person name="Lamb M.R."/>
            <person name="Ledford H."/>
            <person name="Long J.C."/>
            <person name="Minagawa J."/>
            <person name="Page M.D."/>
            <person name="Pan J."/>
            <person name="Pootakham W."/>
            <person name="Roje S."/>
            <person name="Rose A."/>
            <person name="Stahlberg E."/>
            <person name="Terauchi A.M."/>
            <person name="Yang P."/>
            <person name="Ball S."/>
            <person name="Bowler C."/>
            <person name="Dieckmann C.L."/>
            <person name="Gladyshev V.N."/>
            <person name="Green P."/>
            <person name="Jorgensen R."/>
            <person name="Mayfield S."/>
            <person name="Mueller-Roeber B."/>
            <person name="Rajamani S."/>
            <person name="Sayre R.T."/>
            <person name="Brokstein P."/>
            <person name="Dubchak I."/>
            <person name="Goodstein D."/>
            <person name="Hornick L."/>
            <person name="Huang Y.W."/>
            <person name="Jhaveri J."/>
            <person name="Luo Y."/>
            <person name="Martinez D."/>
            <person name="Ngau W.C."/>
            <person name="Otillar B."/>
            <person name="Poliakov A."/>
            <person name="Porter A."/>
            <person name="Szajkowski L."/>
            <person name="Werner G."/>
            <person name="Zhou K."/>
            <person name="Grigoriev I.V."/>
            <person name="Rokhsar D.S."/>
            <person name="Grossman A.R."/>
        </authorList>
    </citation>
    <scope>NUCLEOTIDE SEQUENCE [LARGE SCALE GENOMIC DNA]</scope>
    <source>
        <strain evidence="3">CC-503</strain>
    </source>
</reference>
<dbReference type="InParanoid" id="A0A2K3DY91"/>
<gene>
    <name evidence="2" type="ORF">CHLRE_03g189600v5</name>
</gene>
<evidence type="ECO:0000256" key="1">
    <source>
        <dbReference type="SAM" id="MobiDB-lite"/>
    </source>
</evidence>
<protein>
    <submittedName>
        <fullName evidence="2">Uncharacterized protein</fullName>
    </submittedName>
</protein>
<feature type="region of interest" description="Disordered" evidence="1">
    <location>
        <begin position="105"/>
        <end position="143"/>
    </location>
</feature>
<dbReference type="KEGG" id="cre:CHLRE_03g189600v5"/>
<proteinExistence type="predicted"/>
<dbReference type="Proteomes" id="UP000006906">
    <property type="component" value="Chromosome 3"/>
</dbReference>
<evidence type="ECO:0000313" key="2">
    <source>
        <dbReference type="EMBL" id="PNW85503.1"/>
    </source>
</evidence>
<dbReference type="AlphaFoldDB" id="A0A2K3DY91"/>
<dbReference type="EMBL" id="CM008964">
    <property type="protein sequence ID" value="PNW85503.1"/>
    <property type="molecule type" value="Genomic_DNA"/>
</dbReference>
<dbReference type="Gramene" id="PNW85503">
    <property type="protein sequence ID" value="PNW85503"/>
    <property type="gene ID" value="CHLRE_03g189600v5"/>
</dbReference>
<feature type="compositionally biased region" description="Low complexity" evidence="1">
    <location>
        <begin position="105"/>
        <end position="114"/>
    </location>
</feature>
<organism evidence="2 3">
    <name type="scientific">Chlamydomonas reinhardtii</name>
    <name type="common">Chlamydomonas smithii</name>
    <dbReference type="NCBI Taxonomy" id="3055"/>
    <lineage>
        <taxon>Eukaryota</taxon>
        <taxon>Viridiplantae</taxon>
        <taxon>Chlorophyta</taxon>
        <taxon>core chlorophytes</taxon>
        <taxon>Chlorophyceae</taxon>
        <taxon>CS clade</taxon>
        <taxon>Chlamydomonadales</taxon>
        <taxon>Chlamydomonadaceae</taxon>
        <taxon>Chlamydomonas</taxon>
    </lineage>
</organism>
<evidence type="ECO:0000313" key="3">
    <source>
        <dbReference type="Proteomes" id="UP000006906"/>
    </source>
</evidence>